<evidence type="ECO:0000313" key="5">
    <source>
        <dbReference type="Proteomes" id="UP000275846"/>
    </source>
</evidence>
<dbReference type="SMART" id="SM00355">
    <property type="entry name" value="ZnF_C2H2"/>
    <property type="match status" value="1"/>
</dbReference>
<feature type="domain" description="C2H2-type" evidence="3">
    <location>
        <begin position="171"/>
        <end position="198"/>
    </location>
</feature>
<dbReference type="EMBL" id="UYSU01044507">
    <property type="protein sequence ID" value="VDM04856.1"/>
    <property type="molecule type" value="Genomic_DNA"/>
</dbReference>
<evidence type="ECO:0000259" key="3">
    <source>
        <dbReference type="PROSITE" id="PS50157"/>
    </source>
</evidence>
<evidence type="ECO:0000256" key="2">
    <source>
        <dbReference type="SAM" id="MobiDB-lite"/>
    </source>
</evidence>
<feature type="region of interest" description="Disordered" evidence="2">
    <location>
        <begin position="104"/>
        <end position="131"/>
    </location>
</feature>
<feature type="region of interest" description="Disordered" evidence="2">
    <location>
        <begin position="200"/>
        <end position="235"/>
    </location>
</feature>
<dbReference type="AlphaFoldDB" id="A0A183TPS2"/>
<dbReference type="SUPFAM" id="SSF57667">
    <property type="entry name" value="beta-beta-alpha zinc fingers"/>
    <property type="match status" value="1"/>
</dbReference>
<keyword evidence="1" id="KW-0479">Metal-binding</keyword>
<dbReference type="Gene3D" id="3.30.160.60">
    <property type="entry name" value="Classic Zinc Finger"/>
    <property type="match status" value="1"/>
</dbReference>
<sequence>MSSRRRGGQVRCCKDTVKTTLKQHQINPTNWEDFARNRAAWWKTVKTGAAIYEDNRKATAKAKRATRKSRGPRINTTNAQALPTYPRYQRTFRAQIGLVGHLRTQCDKNPSTSANPHSGPPSPSSTVTHATHSATPNIIVTTSQYSGVTSTDTTTTTTPVTTTTSDGNLVLNCSHCDRTFTARIGLVDHLRIHRRETGEPVLGGSEIQSQRPPPLPSLLPYLQTPHWPTRSHAPS</sequence>
<dbReference type="GO" id="GO:0008270">
    <property type="term" value="F:zinc ion binding"/>
    <property type="evidence" value="ECO:0007669"/>
    <property type="project" value="UniProtKB-KW"/>
</dbReference>
<feature type="compositionally biased region" description="Polar residues" evidence="2">
    <location>
        <begin position="107"/>
        <end position="116"/>
    </location>
</feature>
<reference evidence="6" key="1">
    <citation type="submission" date="2016-06" db="UniProtKB">
        <authorList>
            <consortium name="WormBaseParasite"/>
        </authorList>
    </citation>
    <scope>IDENTIFICATION</scope>
</reference>
<keyword evidence="5" id="KW-1185">Reference proteome</keyword>
<protein>
    <submittedName>
        <fullName evidence="6">C2H2-type domain-containing protein</fullName>
    </submittedName>
</protein>
<proteinExistence type="predicted"/>
<keyword evidence="1" id="KW-0862">Zinc</keyword>
<evidence type="ECO:0000313" key="6">
    <source>
        <dbReference type="WBParaSite" id="SSLN_0001916701-mRNA-1"/>
    </source>
</evidence>
<dbReference type="InterPro" id="IPR036236">
    <property type="entry name" value="Znf_C2H2_sf"/>
</dbReference>
<gene>
    <name evidence="4" type="ORF">SSLN_LOCUS18470</name>
</gene>
<dbReference type="Proteomes" id="UP000275846">
    <property type="component" value="Unassembled WGS sequence"/>
</dbReference>
<dbReference type="WBParaSite" id="SSLN_0001916701-mRNA-1">
    <property type="protein sequence ID" value="SSLN_0001916701-mRNA-1"/>
    <property type="gene ID" value="SSLN_0001916701"/>
</dbReference>
<dbReference type="PROSITE" id="PS50157">
    <property type="entry name" value="ZINC_FINGER_C2H2_2"/>
    <property type="match status" value="1"/>
</dbReference>
<name>A0A183TPS2_SCHSO</name>
<evidence type="ECO:0000256" key="1">
    <source>
        <dbReference type="PROSITE-ProRule" id="PRU00042"/>
    </source>
</evidence>
<dbReference type="InterPro" id="IPR013087">
    <property type="entry name" value="Znf_C2H2_type"/>
</dbReference>
<keyword evidence="1" id="KW-0863">Zinc-finger</keyword>
<reference evidence="4 5" key="2">
    <citation type="submission" date="2018-11" db="EMBL/GenBank/DDBJ databases">
        <authorList>
            <consortium name="Pathogen Informatics"/>
        </authorList>
    </citation>
    <scope>NUCLEOTIDE SEQUENCE [LARGE SCALE GENOMIC DNA]</scope>
    <source>
        <strain evidence="4 5">NST_G2</strain>
    </source>
</reference>
<evidence type="ECO:0000313" key="4">
    <source>
        <dbReference type="EMBL" id="VDM04856.1"/>
    </source>
</evidence>
<organism evidence="6">
    <name type="scientific">Schistocephalus solidus</name>
    <name type="common">Tapeworm</name>
    <dbReference type="NCBI Taxonomy" id="70667"/>
    <lineage>
        <taxon>Eukaryota</taxon>
        <taxon>Metazoa</taxon>
        <taxon>Spiralia</taxon>
        <taxon>Lophotrochozoa</taxon>
        <taxon>Platyhelminthes</taxon>
        <taxon>Cestoda</taxon>
        <taxon>Eucestoda</taxon>
        <taxon>Diphyllobothriidea</taxon>
        <taxon>Diphyllobothriidae</taxon>
        <taxon>Schistocephalus</taxon>
    </lineage>
</organism>
<accession>A0A183TPS2</accession>
<dbReference type="PROSITE" id="PS00028">
    <property type="entry name" value="ZINC_FINGER_C2H2_1"/>
    <property type="match status" value="1"/>
</dbReference>